<dbReference type="Proteomes" id="UP001549366">
    <property type="component" value="Unassembled WGS sequence"/>
</dbReference>
<organism evidence="1 2">
    <name type="scientific">Endozoicomonas lisbonensis</name>
    <dbReference type="NCBI Taxonomy" id="3120522"/>
    <lineage>
        <taxon>Bacteria</taxon>
        <taxon>Pseudomonadati</taxon>
        <taxon>Pseudomonadota</taxon>
        <taxon>Gammaproteobacteria</taxon>
        <taxon>Oceanospirillales</taxon>
        <taxon>Endozoicomonadaceae</taxon>
        <taxon>Endozoicomonas</taxon>
    </lineage>
</organism>
<sequence length="441" mass="48051">MTSAVTSTASPPTAPPVLSCNAIASAYPKKSSQITSALERLEAEGHARRNCVLIDHSDYADAGAIFDQLDDEITILLSSATKNGDIQLLTPVTLKSGQHLIGLAPRGKYVQLKAPRSFSGSHMVEVGDKTFKGGETERKPSVIRGIHFAPEWDGKRKSVDSIIFAQCYNGELIVKDNRFTLDRRAAVFLDCKQSNEGVSVPVSVVLNSDEMEKRSLLRGGPGLLFDNNRVDGLNSKHVDAWLYPNEGVFIKMPEVINLPKKYQPRIKDNQFIGIMKDAIELESGSDASILNNTVKPSSTGVFAWGGILLIGSSSKPLYTVADNVLETKFWGIKIKSNFRLSMAKNQITSNEPFKQDKENSLVIVSEVDDGDSCEACNTWKTNSNSSNVESCKGLHNIDGIIHFEKATCGNVINPDGNSASRLVHAAFWIVITMSTLAMSSI</sequence>
<evidence type="ECO:0000313" key="1">
    <source>
        <dbReference type="EMBL" id="MET4757871.1"/>
    </source>
</evidence>
<dbReference type="EMBL" id="JBEWTB010000002">
    <property type="protein sequence ID" value="MET4757871.1"/>
    <property type="molecule type" value="Genomic_DNA"/>
</dbReference>
<keyword evidence="2" id="KW-1185">Reference proteome</keyword>
<evidence type="ECO:0008006" key="3">
    <source>
        <dbReference type="Google" id="ProtNLM"/>
    </source>
</evidence>
<proteinExistence type="predicted"/>
<comment type="caution">
    <text evidence="1">The sequence shown here is derived from an EMBL/GenBank/DDBJ whole genome shotgun (WGS) entry which is preliminary data.</text>
</comment>
<evidence type="ECO:0000313" key="2">
    <source>
        <dbReference type="Proteomes" id="UP001549366"/>
    </source>
</evidence>
<dbReference type="SUPFAM" id="SSF51126">
    <property type="entry name" value="Pectin lyase-like"/>
    <property type="match status" value="1"/>
</dbReference>
<dbReference type="RefSeq" id="WP_354007993.1">
    <property type="nucleotide sequence ID" value="NZ_JBEWTA010000001.1"/>
</dbReference>
<dbReference type="InterPro" id="IPR011050">
    <property type="entry name" value="Pectin_lyase_fold/virulence"/>
</dbReference>
<gene>
    <name evidence="1" type="ORF">V5J35_003063</name>
</gene>
<name>A0ABV2SJD4_9GAMM</name>
<reference evidence="1 2" key="1">
    <citation type="submission" date="2024-06" db="EMBL/GenBank/DDBJ databases">
        <title>Genomic Encyclopedia of Type Strains, Phase V (KMG-V): Genome sequencing to study the core and pangenomes of soil and plant-associated prokaryotes.</title>
        <authorList>
            <person name="Whitman W."/>
        </authorList>
    </citation>
    <scope>NUCLEOTIDE SEQUENCE [LARGE SCALE GENOMIC DNA]</scope>
    <source>
        <strain evidence="1 2">NE40</strain>
    </source>
</reference>
<protein>
    <recommendedName>
        <fullName evidence="3">Right handed beta helix domain-containing protein</fullName>
    </recommendedName>
</protein>
<accession>A0ABV2SJD4</accession>